<sequence>MKIFRIMINYISIIFMLVFSSSCDSTSINNIRNAKFKTQDSLIGNIQTINNDIAIVKVTKGSILNSGNQVTVDLSVEEEITFEVSDKVEVGFTGEVREIGPPVGIDTIYVKVIDN</sequence>
<comment type="caution">
    <text evidence="2">The sequence shown here is derived from an EMBL/GenBank/DDBJ whole genome shotgun (WGS) entry which is preliminary data.</text>
</comment>
<name>A0ABQ5TJ96_9BACI</name>
<feature type="signal peptide" evidence="1">
    <location>
        <begin position="1"/>
        <end position="25"/>
    </location>
</feature>
<feature type="chain" id="PRO_5046853401" description="DUF3221 domain-containing protein" evidence="1">
    <location>
        <begin position="26"/>
        <end position="115"/>
    </location>
</feature>
<dbReference type="Proteomes" id="UP001275436">
    <property type="component" value="Unassembled WGS sequence"/>
</dbReference>
<dbReference type="PROSITE" id="PS51257">
    <property type="entry name" value="PROKAR_LIPOPROTEIN"/>
    <property type="match status" value="1"/>
</dbReference>
<organism evidence="2 3">
    <name type="scientific">Oceanobacillus kimchii</name>
    <dbReference type="NCBI Taxonomy" id="746691"/>
    <lineage>
        <taxon>Bacteria</taxon>
        <taxon>Bacillati</taxon>
        <taxon>Bacillota</taxon>
        <taxon>Bacilli</taxon>
        <taxon>Bacillales</taxon>
        <taxon>Bacillaceae</taxon>
        <taxon>Oceanobacillus</taxon>
    </lineage>
</organism>
<gene>
    <name evidence="2" type="ORF">MACH08_14970</name>
</gene>
<reference evidence="2 3" key="1">
    <citation type="submission" date="2023-02" db="EMBL/GenBank/DDBJ databases">
        <title>Oceanobacillus kimchii IFOP_LL358 isolated form Alexandrium catenella lab strain.</title>
        <authorList>
            <person name="Gajardo G."/>
            <person name="Ueki S."/>
            <person name="Maruyama F."/>
        </authorList>
    </citation>
    <scope>NUCLEOTIDE SEQUENCE [LARGE SCALE GENOMIC DNA]</scope>
    <source>
        <strain evidence="2 3">IFOP_LL358</strain>
    </source>
</reference>
<protein>
    <recommendedName>
        <fullName evidence="4">DUF3221 domain-containing protein</fullName>
    </recommendedName>
</protein>
<proteinExistence type="predicted"/>
<keyword evidence="1" id="KW-0732">Signal</keyword>
<evidence type="ECO:0000256" key="1">
    <source>
        <dbReference type="SAM" id="SignalP"/>
    </source>
</evidence>
<dbReference type="EMBL" id="BSKO01000001">
    <property type="protein sequence ID" value="GLO65713.1"/>
    <property type="molecule type" value="Genomic_DNA"/>
</dbReference>
<dbReference type="RefSeq" id="WP_017796408.1">
    <property type="nucleotide sequence ID" value="NZ_BSKO01000001.1"/>
</dbReference>
<evidence type="ECO:0000313" key="3">
    <source>
        <dbReference type="Proteomes" id="UP001275436"/>
    </source>
</evidence>
<evidence type="ECO:0008006" key="4">
    <source>
        <dbReference type="Google" id="ProtNLM"/>
    </source>
</evidence>
<evidence type="ECO:0000313" key="2">
    <source>
        <dbReference type="EMBL" id="GLO65713.1"/>
    </source>
</evidence>
<accession>A0ABQ5TJ96</accession>
<keyword evidence="3" id="KW-1185">Reference proteome</keyword>